<organism evidence="1 2">
    <name type="scientific">Amphibiibacter pelophylacis</name>
    <dbReference type="NCBI Taxonomy" id="1799477"/>
    <lineage>
        <taxon>Bacteria</taxon>
        <taxon>Pseudomonadati</taxon>
        <taxon>Pseudomonadota</taxon>
        <taxon>Betaproteobacteria</taxon>
        <taxon>Burkholderiales</taxon>
        <taxon>Sphaerotilaceae</taxon>
        <taxon>Amphibiibacter</taxon>
    </lineage>
</organism>
<evidence type="ECO:0000313" key="1">
    <source>
        <dbReference type="EMBL" id="MEJ7138758.1"/>
    </source>
</evidence>
<gene>
    <name evidence="1" type="ORF">RV045_10025</name>
</gene>
<dbReference type="EMBL" id="JAWDIE010000014">
    <property type="protein sequence ID" value="MEJ7138758.1"/>
    <property type="molecule type" value="Genomic_DNA"/>
</dbReference>
<reference evidence="1" key="1">
    <citation type="submission" date="2023-10" db="EMBL/GenBank/DDBJ databases">
        <title>Amphibacter perezi, gen. nov., sp. nov. a novel taxa of the family Comamonadaceae, class Betaproteobacteria isolated from the skin microbiota of Pelophylax perezi from different populations.</title>
        <authorList>
            <person name="Costa S."/>
            <person name="Proenca D.N."/>
            <person name="Lopes I."/>
            <person name="Morais P.V."/>
        </authorList>
    </citation>
    <scope>NUCLEOTIDE SEQUENCE</scope>
    <source>
        <strain evidence="1">SL12-8</strain>
    </source>
</reference>
<protein>
    <submittedName>
        <fullName evidence="1">DMT family transporter</fullName>
    </submittedName>
</protein>
<accession>A0ACC6P3I1</accession>
<comment type="caution">
    <text evidence="1">The sequence shown here is derived from an EMBL/GenBank/DDBJ whole genome shotgun (WGS) entry which is preliminary data.</text>
</comment>
<dbReference type="Proteomes" id="UP001364695">
    <property type="component" value="Unassembled WGS sequence"/>
</dbReference>
<sequence>MTRWQSNAVLTFVCLIWGSAFVGQAWGMSSLGPLWFTGIRFLMGAATITPLVWLELRRVARREGLEPTRQRLRHGLGLGVLVWLGACLQQAGIVHTSVTHAGFLTTLYVPLVPLLVWMLFRQRPHWSVWPTMVASLIGLWLLTGEVNLTQLNPGDALVLASVIPWALHVVMVGHWAGHSQRPLLLAWLQFVVCGLLSMATGAVLEPVSWSGVQTAMGALLYTGVLSVGVGYTLQVVVQRHTQATDAAIILTSETLFAALAGAIFMGDRLGLAAWAGCGLILLGVVAVQLVPLLERQRPNAPPPTADQAPEVPPAHP</sequence>
<evidence type="ECO:0000313" key="2">
    <source>
        <dbReference type="Proteomes" id="UP001364695"/>
    </source>
</evidence>
<keyword evidence="2" id="KW-1185">Reference proteome</keyword>
<name>A0ACC6P3I1_9BURK</name>
<proteinExistence type="predicted"/>